<dbReference type="EMBL" id="CM042025">
    <property type="protein sequence ID" value="KAI3808567.1"/>
    <property type="molecule type" value="Genomic_DNA"/>
</dbReference>
<gene>
    <name evidence="1" type="ORF">L1987_24521</name>
</gene>
<evidence type="ECO:0000313" key="1">
    <source>
        <dbReference type="EMBL" id="KAI3808567.1"/>
    </source>
</evidence>
<comment type="caution">
    <text evidence="1">The sequence shown here is derived from an EMBL/GenBank/DDBJ whole genome shotgun (WGS) entry which is preliminary data.</text>
</comment>
<reference evidence="2" key="1">
    <citation type="journal article" date="2022" name="Mol. Ecol. Resour.">
        <title>The genomes of chicory, endive, great burdock and yacon provide insights into Asteraceae palaeo-polyploidization history and plant inulin production.</title>
        <authorList>
            <person name="Fan W."/>
            <person name="Wang S."/>
            <person name="Wang H."/>
            <person name="Wang A."/>
            <person name="Jiang F."/>
            <person name="Liu H."/>
            <person name="Zhao H."/>
            <person name="Xu D."/>
            <person name="Zhang Y."/>
        </authorList>
    </citation>
    <scope>NUCLEOTIDE SEQUENCE [LARGE SCALE GENOMIC DNA]</scope>
    <source>
        <strain evidence="2">cv. Yunnan</strain>
    </source>
</reference>
<proteinExistence type="predicted"/>
<accession>A0ACB9IKG3</accession>
<protein>
    <submittedName>
        <fullName evidence="1">Uncharacterized protein</fullName>
    </submittedName>
</protein>
<keyword evidence="2" id="KW-1185">Reference proteome</keyword>
<sequence>MGTNLYRQVAGLEQSIARHTESFKQELARNAKKELALKHAEDEVARLYNQLKDATDKLASVEKEIDRYQLELGQLARAYIETCNYTTSSLNLGIVGDSERRTVEAKVRPSVEKELARITPLVESALLTAQKVRDRCGYGWVKLNDLFATI</sequence>
<dbReference type="Proteomes" id="UP001056120">
    <property type="component" value="Linkage Group LG08"/>
</dbReference>
<organism evidence="1 2">
    <name type="scientific">Smallanthus sonchifolius</name>
    <dbReference type="NCBI Taxonomy" id="185202"/>
    <lineage>
        <taxon>Eukaryota</taxon>
        <taxon>Viridiplantae</taxon>
        <taxon>Streptophyta</taxon>
        <taxon>Embryophyta</taxon>
        <taxon>Tracheophyta</taxon>
        <taxon>Spermatophyta</taxon>
        <taxon>Magnoliopsida</taxon>
        <taxon>eudicotyledons</taxon>
        <taxon>Gunneridae</taxon>
        <taxon>Pentapetalae</taxon>
        <taxon>asterids</taxon>
        <taxon>campanulids</taxon>
        <taxon>Asterales</taxon>
        <taxon>Asteraceae</taxon>
        <taxon>Asteroideae</taxon>
        <taxon>Heliantheae alliance</taxon>
        <taxon>Millerieae</taxon>
        <taxon>Smallanthus</taxon>
    </lineage>
</organism>
<reference evidence="1 2" key="2">
    <citation type="journal article" date="2022" name="Mol. Ecol. Resour.">
        <title>The genomes of chicory, endive, great burdock and yacon provide insights into Asteraceae paleo-polyploidization history and plant inulin production.</title>
        <authorList>
            <person name="Fan W."/>
            <person name="Wang S."/>
            <person name="Wang H."/>
            <person name="Wang A."/>
            <person name="Jiang F."/>
            <person name="Liu H."/>
            <person name="Zhao H."/>
            <person name="Xu D."/>
            <person name="Zhang Y."/>
        </authorList>
    </citation>
    <scope>NUCLEOTIDE SEQUENCE [LARGE SCALE GENOMIC DNA]</scope>
    <source>
        <strain evidence="2">cv. Yunnan</strain>
        <tissue evidence="1">Leaves</tissue>
    </source>
</reference>
<name>A0ACB9IKG3_9ASTR</name>
<evidence type="ECO:0000313" key="2">
    <source>
        <dbReference type="Proteomes" id="UP001056120"/>
    </source>
</evidence>